<comment type="subcellular location">
    <subcellularLocation>
        <location evidence="1 5">Cytoplasm</location>
    </subcellularLocation>
</comment>
<evidence type="ECO:0000256" key="3">
    <source>
        <dbReference type="ARBA" id="ARBA00022980"/>
    </source>
</evidence>
<name>C1MX97_MICPC</name>
<dbReference type="GO" id="GO:0006412">
    <property type="term" value="P:translation"/>
    <property type="evidence" value="ECO:0007669"/>
    <property type="project" value="UniProtKB-UniRule"/>
</dbReference>
<evidence type="ECO:0000256" key="5">
    <source>
        <dbReference type="HAMAP-Rule" id="MF_03122"/>
    </source>
</evidence>
<dbReference type="RefSeq" id="XP_003060358.1">
    <property type="nucleotide sequence ID" value="XM_003060312.1"/>
</dbReference>
<proteinExistence type="inferred from homology"/>
<evidence type="ECO:0000256" key="6">
    <source>
        <dbReference type="RuleBase" id="RU000668"/>
    </source>
</evidence>
<dbReference type="Pfam" id="PF01015">
    <property type="entry name" value="Ribosomal_S3Ae"/>
    <property type="match status" value="1"/>
</dbReference>
<evidence type="ECO:0000313" key="8">
    <source>
        <dbReference type="EMBL" id="EEH55127.1"/>
    </source>
</evidence>
<feature type="initiator methionine" description="Removed" evidence="5">
    <location>
        <position position="1"/>
    </location>
</feature>
<dbReference type="PANTHER" id="PTHR11830">
    <property type="entry name" value="40S RIBOSOMAL PROTEIN S3A"/>
    <property type="match status" value="1"/>
</dbReference>
<dbReference type="InterPro" id="IPR027500">
    <property type="entry name" value="Ribosomal_eS1_euk"/>
</dbReference>
<evidence type="ECO:0000256" key="4">
    <source>
        <dbReference type="ARBA" id="ARBA00023274"/>
    </source>
</evidence>
<evidence type="ECO:0000313" key="9">
    <source>
        <dbReference type="Proteomes" id="UP000001876"/>
    </source>
</evidence>
<gene>
    <name evidence="8" type="ORF">MICPUCDRAFT_49648</name>
</gene>
<dbReference type="eggNOG" id="KOG1628">
    <property type="taxonomic scope" value="Eukaryota"/>
</dbReference>
<dbReference type="EMBL" id="GG663742">
    <property type="protein sequence ID" value="EEH55127.1"/>
    <property type="molecule type" value="Genomic_DNA"/>
</dbReference>
<accession>C1MX97</accession>
<comment type="similarity">
    <text evidence="5 6">Belongs to the eukaryotic ribosomal protein eS1 family.</text>
</comment>
<dbReference type="AlphaFoldDB" id="C1MX97"/>
<dbReference type="Proteomes" id="UP000001876">
    <property type="component" value="Unassembled WGS sequence"/>
</dbReference>
<keyword evidence="4 5" id="KW-0687">Ribonucleoprotein</keyword>
<dbReference type="KEGG" id="mpp:MICPUCDRAFT_49648"/>
<dbReference type="STRING" id="564608.C1MX97"/>
<dbReference type="OrthoDB" id="9834376at2759"/>
<comment type="subunit">
    <text evidence="5">Component of the small ribosomal subunit. Mature ribosomes consist of a small (40S) and a large (60S) subunit. The 40S subunit contains about 33 different proteins and 1 molecule of RNA (18S). The 60S subunit contains about 49 different proteins and 3 molecules of RNA (25S, 5.8S and 5S).</text>
</comment>
<protein>
    <recommendedName>
        <fullName evidence="5">Small ribosomal subunit protein eS1</fullName>
    </recommendedName>
</protein>
<feature type="region of interest" description="Disordered" evidence="7">
    <location>
        <begin position="1"/>
        <end position="20"/>
    </location>
</feature>
<feature type="compositionally biased region" description="Basic residues" evidence="7">
    <location>
        <begin position="1"/>
        <end position="18"/>
    </location>
</feature>
<evidence type="ECO:0000256" key="2">
    <source>
        <dbReference type="ARBA" id="ARBA00022490"/>
    </source>
</evidence>
<dbReference type="GO" id="GO:0003735">
    <property type="term" value="F:structural constituent of ribosome"/>
    <property type="evidence" value="ECO:0007669"/>
    <property type="project" value="UniProtKB-UniRule"/>
</dbReference>
<keyword evidence="3 5" id="KW-0689">Ribosomal protein</keyword>
<dbReference type="OMA" id="TRFKGHE"/>
<dbReference type="InterPro" id="IPR001593">
    <property type="entry name" value="Ribosomal_eS1"/>
</dbReference>
<dbReference type="PROSITE" id="PS01191">
    <property type="entry name" value="RIBOSOMAL_S3AE"/>
    <property type="match status" value="1"/>
</dbReference>
<dbReference type="HAMAP" id="MF_03122">
    <property type="entry name" value="Ribosomal_eS1_euk"/>
    <property type="match status" value="1"/>
</dbReference>
<evidence type="ECO:0000256" key="1">
    <source>
        <dbReference type="ARBA" id="ARBA00004496"/>
    </source>
</evidence>
<dbReference type="InterPro" id="IPR018281">
    <property type="entry name" value="Ribosomal_eS1_CS"/>
</dbReference>
<evidence type="ECO:0000256" key="7">
    <source>
        <dbReference type="SAM" id="MobiDB-lite"/>
    </source>
</evidence>
<dbReference type="GO" id="GO:0022627">
    <property type="term" value="C:cytosolic small ribosomal subunit"/>
    <property type="evidence" value="ECO:0007669"/>
    <property type="project" value="UniProtKB-UniRule"/>
</dbReference>
<reference evidence="8 9" key="1">
    <citation type="journal article" date="2009" name="Science">
        <title>Green evolution and dynamic adaptations revealed by genomes of the marine picoeukaryotes Micromonas.</title>
        <authorList>
            <person name="Worden A.Z."/>
            <person name="Lee J.H."/>
            <person name="Mock T."/>
            <person name="Rouze P."/>
            <person name="Simmons M.P."/>
            <person name="Aerts A.L."/>
            <person name="Allen A.E."/>
            <person name="Cuvelier M.L."/>
            <person name="Derelle E."/>
            <person name="Everett M.V."/>
            <person name="Foulon E."/>
            <person name="Grimwood J."/>
            <person name="Gundlach H."/>
            <person name="Henrissat B."/>
            <person name="Napoli C."/>
            <person name="McDonald S.M."/>
            <person name="Parker M.S."/>
            <person name="Rombauts S."/>
            <person name="Salamov A."/>
            <person name="Von Dassow P."/>
            <person name="Badger J.H."/>
            <person name="Coutinho P.M."/>
            <person name="Demir E."/>
            <person name="Dubchak I."/>
            <person name="Gentemann C."/>
            <person name="Eikrem W."/>
            <person name="Gready J.E."/>
            <person name="John U."/>
            <person name="Lanier W."/>
            <person name="Lindquist E.A."/>
            <person name="Lucas S."/>
            <person name="Mayer K.F."/>
            <person name="Moreau H."/>
            <person name="Not F."/>
            <person name="Otillar R."/>
            <person name="Panaud O."/>
            <person name="Pangilinan J."/>
            <person name="Paulsen I."/>
            <person name="Piegu B."/>
            <person name="Poliakov A."/>
            <person name="Robbens S."/>
            <person name="Schmutz J."/>
            <person name="Toulza E."/>
            <person name="Wyss T."/>
            <person name="Zelensky A."/>
            <person name="Zhou K."/>
            <person name="Armbrust E.V."/>
            <person name="Bhattacharya D."/>
            <person name="Goodenough U.W."/>
            <person name="Van de Peer Y."/>
            <person name="Grigoriev I.V."/>
        </authorList>
    </citation>
    <scope>NUCLEOTIDE SEQUENCE [LARGE SCALE GENOMIC DNA]</scope>
    <source>
        <strain evidence="8 9">CCMP1545</strain>
    </source>
</reference>
<keyword evidence="2 5" id="KW-0963">Cytoplasm</keyword>
<organism evidence="9">
    <name type="scientific">Micromonas pusilla (strain CCMP1545)</name>
    <name type="common">Picoplanktonic green alga</name>
    <dbReference type="NCBI Taxonomy" id="564608"/>
    <lineage>
        <taxon>Eukaryota</taxon>
        <taxon>Viridiplantae</taxon>
        <taxon>Chlorophyta</taxon>
        <taxon>Mamiellophyceae</taxon>
        <taxon>Mamiellales</taxon>
        <taxon>Mamiellaceae</taxon>
        <taxon>Micromonas</taxon>
    </lineage>
</organism>
<sequence>MAVGKNKRMSKGKKGSKKKQLDPFLKKEWYNIKAPSMFSVKQVGKTLVTRSAGTKIASDGLKGRIFEVSLADLNQDEDQAFRKMLLKCEDVQGTNVLTQFHGMDFTTDKIRSLVRKWFSLIECYADVKTTDGYRLRVFCIGFTKRRMDQTKRTCYAQSGQIRQIRKKMVEIISRETTTCDLKECVLKFIPEVIGKEIEKVCAGIYPLQNVYIRKVKILGAPKFDVTKLMEVHGDYTSEEVGAKVERPAEEKKEEPEA</sequence>
<dbReference type="GeneID" id="9686092"/>
<keyword evidence="9" id="KW-1185">Reference proteome</keyword>
<dbReference type="SMART" id="SM01397">
    <property type="entry name" value="Ribosomal_S3Ae"/>
    <property type="match status" value="1"/>
</dbReference>